<organism evidence="1 2">
    <name type="scientific">Prunus dulcis</name>
    <name type="common">Almond</name>
    <name type="synonym">Amygdalus dulcis</name>
    <dbReference type="NCBI Taxonomy" id="3755"/>
    <lineage>
        <taxon>Eukaryota</taxon>
        <taxon>Viridiplantae</taxon>
        <taxon>Streptophyta</taxon>
        <taxon>Embryophyta</taxon>
        <taxon>Tracheophyta</taxon>
        <taxon>Spermatophyta</taxon>
        <taxon>Magnoliopsida</taxon>
        <taxon>eudicotyledons</taxon>
        <taxon>Gunneridae</taxon>
        <taxon>Pentapetalae</taxon>
        <taxon>rosids</taxon>
        <taxon>fabids</taxon>
        <taxon>Rosales</taxon>
        <taxon>Rosaceae</taxon>
        <taxon>Amygdaloideae</taxon>
        <taxon>Amygdaleae</taxon>
        <taxon>Prunus</taxon>
    </lineage>
</organism>
<sequence length="64" mass="7080">MSRKGYARLEDEMRKASTSADSITIGDVWIRGHTGKSSGFLNEEVANAVVIDKSIPLWFIPLIT</sequence>
<dbReference type="Proteomes" id="UP000327085">
    <property type="component" value="Chromosome 1"/>
</dbReference>
<reference evidence="2" key="1">
    <citation type="journal article" date="2020" name="Plant J.">
        <title>Transposons played a major role in the diversification between the closely related almond and peach genomes: results from the almond genome sequence.</title>
        <authorList>
            <person name="Alioto T."/>
            <person name="Alexiou K.G."/>
            <person name="Bardil A."/>
            <person name="Barteri F."/>
            <person name="Castanera R."/>
            <person name="Cruz F."/>
            <person name="Dhingra A."/>
            <person name="Duval H."/>
            <person name="Fernandez I Marti A."/>
            <person name="Frias L."/>
            <person name="Galan B."/>
            <person name="Garcia J.L."/>
            <person name="Howad W."/>
            <person name="Gomez-Garrido J."/>
            <person name="Gut M."/>
            <person name="Julca I."/>
            <person name="Morata J."/>
            <person name="Puigdomenech P."/>
            <person name="Ribeca P."/>
            <person name="Rubio Cabetas M.J."/>
            <person name="Vlasova A."/>
            <person name="Wirthensohn M."/>
            <person name="Garcia-Mas J."/>
            <person name="Gabaldon T."/>
            <person name="Casacuberta J.M."/>
            <person name="Arus P."/>
        </authorList>
    </citation>
    <scope>NUCLEOTIDE SEQUENCE [LARGE SCALE GENOMIC DNA]</scope>
    <source>
        <strain evidence="2">cv. Texas</strain>
    </source>
</reference>
<dbReference type="EMBL" id="CABIKO010000187">
    <property type="protein sequence ID" value="VVA30337.1"/>
    <property type="molecule type" value="Genomic_DNA"/>
</dbReference>
<proteinExistence type="predicted"/>
<dbReference type="AlphaFoldDB" id="A0A5E4FSF9"/>
<protein>
    <submittedName>
        <fullName evidence="1">PREDICTED: LOC110760861</fullName>
    </submittedName>
</protein>
<dbReference type="Gramene" id="VVA30337">
    <property type="protein sequence ID" value="VVA30337"/>
    <property type="gene ID" value="Prudul26B013756"/>
</dbReference>
<evidence type="ECO:0000313" key="1">
    <source>
        <dbReference type="EMBL" id="VVA30337.1"/>
    </source>
</evidence>
<accession>A0A5E4FSF9</accession>
<name>A0A5E4FSF9_PRUDU</name>
<gene>
    <name evidence="1" type="ORF">ALMOND_2B013756</name>
</gene>
<evidence type="ECO:0000313" key="2">
    <source>
        <dbReference type="Proteomes" id="UP000327085"/>
    </source>
</evidence>
<dbReference type="InParanoid" id="A0A5E4FSF9"/>